<comment type="similarity">
    <text evidence="2">Belongs to the metallo-dependent hydrolases superfamily. Adenosine and AMP deaminases family.</text>
</comment>
<dbReference type="GO" id="GO:0004000">
    <property type="term" value="F:adenosine deaminase activity"/>
    <property type="evidence" value="ECO:0007669"/>
    <property type="project" value="UniProtKB-ARBA"/>
</dbReference>
<evidence type="ECO:0000256" key="6">
    <source>
        <dbReference type="ARBA" id="ARBA00022833"/>
    </source>
</evidence>
<dbReference type="GO" id="GO:0005829">
    <property type="term" value="C:cytosol"/>
    <property type="evidence" value="ECO:0007669"/>
    <property type="project" value="TreeGrafter"/>
</dbReference>
<dbReference type="GO" id="GO:0046103">
    <property type="term" value="P:inosine biosynthetic process"/>
    <property type="evidence" value="ECO:0007669"/>
    <property type="project" value="TreeGrafter"/>
</dbReference>
<dbReference type="eggNOG" id="COG1816">
    <property type="taxonomic scope" value="Bacteria"/>
</dbReference>
<keyword evidence="10" id="KW-1185">Reference proteome</keyword>
<keyword evidence="5" id="KW-0378">Hydrolase</keyword>
<dbReference type="Pfam" id="PF09623">
    <property type="entry name" value="Cas_NE0113"/>
    <property type="match status" value="1"/>
</dbReference>
<dbReference type="EMBL" id="JH603169">
    <property type="protein sequence ID" value="EIC21510.1"/>
    <property type="molecule type" value="Genomic_DNA"/>
</dbReference>
<dbReference type="Proteomes" id="UP000002964">
    <property type="component" value="Unassembled WGS sequence"/>
</dbReference>
<keyword evidence="6" id="KW-0862">Zinc</keyword>
<dbReference type="InterPro" id="IPR001365">
    <property type="entry name" value="A_deaminase_dom"/>
</dbReference>
<dbReference type="PANTHER" id="PTHR11409:SF43">
    <property type="entry name" value="ADENOSINE DEAMINASE"/>
    <property type="match status" value="1"/>
</dbReference>
<reference evidence="9 10" key="2">
    <citation type="submission" date="2011-11" db="EMBL/GenBank/DDBJ databases">
        <authorList>
            <consortium name="US DOE Joint Genome Institute"/>
            <person name="Lucas S."/>
            <person name="Han J."/>
            <person name="Lapidus A."/>
            <person name="Cheng J.-F."/>
            <person name="Goodwin L."/>
            <person name="Pitluck S."/>
            <person name="Peters L."/>
            <person name="Ovchinnikova G."/>
            <person name="Zhang X."/>
            <person name="Detter J.C."/>
            <person name="Han C."/>
            <person name="Tapia R."/>
            <person name="Land M."/>
            <person name="Hauser L."/>
            <person name="Kyrpides N."/>
            <person name="Ivanova N."/>
            <person name="Pagani I."/>
            <person name="Vogl K."/>
            <person name="Liu Z."/>
            <person name="Overmann J."/>
            <person name="Frigaard N.-U."/>
            <person name="Bryant D."/>
            <person name="Woyke T."/>
        </authorList>
    </citation>
    <scope>NUCLEOTIDE SEQUENCE [LARGE SCALE GENOMIC DNA]</scope>
    <source>
        <strain evidence="9 10">970</strain>
    </source>
</reference>
<feature type="domain" description="CRISPR system ring nuclease SSO2081-like" evidence="8">
    <location>
        <begin position="84"/>
        <end position="164"/>
    </location>
</feature>
<dbReference type="SUPFAM" id="SSF51556">
    <property type="entry name" value="Metallo-dependent hydrolases"/>
    <property type="match status" value="1"/>
</dbReference>
<protein>
    <recommendedName>
        <fullName evidence="3">adenosine deaminase</fullName>
        <ecNumber evidence="3">3.5.4.4</ecNumber>
    </recommendedName>
</protein>
<feature type="domain" description="Adenosine deaminase" evidence="7">
    <location>
        <begin position="417"/>
        <end position="690"/>
    </location>
</feature>
<dbReference type="InterPro" id="IPR006330">
    <property type="entry name" value="Ado/ade_deaminase"/>
</dbReference>
<dbReference type="GO" id="GO:0043103">
    <property type="term" value="P:hypoxanthine salvage"/>
    <property type="evidence" value="ECO:0007669"/>
    <property type="project" value="TreeGrafter"/>
</dbReference>
<evidence type="ECO:0000256" key="3">
    <source>
        <dbReference type="ARBA" id="ARBA00012784"/>
    </source>
</evidence>
<dbReference type="EC" id="3.5.4.4" evidence="3"/>
<dbReference type="HOGENOM" id="CLU_396751_0_0_6"/>
<evidence type="ECO:0000313" key="9">
    <source>
        <dbReference type="EMBL" id="EIC21510.1"/>
    </source>
</evidence>
<dbReference type="AlphaFoldDB" id="H8Z1Y5"/>
<dbReference type="InterPro" id="IPR032466">
    <property type="entry name" value="Metal_Hydrolase"/>
</dbReference>
<evidence type="ECO:0000259" key="8">
    <source>
        <dbReference type="Pfam" id="PF09623"/>
    </source>
</evidence>
<evidence type="ECO:0000256" key="2">
    <source>
        <dbReference type="ARBA" id="ARBA00006676"/>
    </source>
</evidence>
<accession>H8Z1Y5</accession>
<sequence>MISTLGTSWSIVPELFAFTNPQQLDLYAHHESCAQIAAQRAEYGIVGVNRIWVVTTEKMRTDRLREWAARIEMPIDIWHPLGVDELASVRENRAMADLIYRVVLRGREVTRNGRLYLSLAGGRKTMSAEMQQAGMLFGCDALLHVVDRQLPSGIERLSDQDVGAFCAPLPKPYADIYQPLVTLGRCPPNAALEVHPSIRSADFPVPPAGGAVPPELPLYEEVRRRLRQADSLIYNFSCQVSQAEAQSNFHGLYMLPPDRVKALRATRLGADSARTQADLGWLAQLPKSDLHCHLGGVLDAAGLIEVATTSAAQVREREAVNPELARQLKQVRALAAAEDLDGLRALLGAATAQTPDFRQIRQWDTQEPWGVCGFLMAFTDRPALLDALVFDALRDPARYQGIGIAAYEPLGDLQGSALLQCEASLRAACAMVRRAARRDRLRYLELRCSPHNYTRGGLSAQQVVDILLDSLSDETDCDIRLLFIASRHRRMSEAIQHIELAQDLRAASADFRRRFVGFDLAGNEQQRSPVEMRDAFRPLLKACIPISIHAGEDQPVNNIWEATYELSAERIGHGLTLHDNPELLRRCVERRIAVEMCPSSNYQIVGFRDFVLQAGPDTQYPLADYLSAGLRVTVNTDNPGISRTDPSQELYKAAAMTPGGLTYWEVLQLIRNGFQAAFCNRQDRRELLGRAEAELMEWLTETASRDV</sequence>
<name>H8Z1Y5_9GAMM</name>
<proteinExistence type="inferred from homology"/>
<dbReference type="Pfam" id="PF00962">
    <property type="entry name" value="A_deaminase"/>
    <property type="match status" value="1"/>
</dbReference>
<dbReference type="GO" id="GO:0046872">
    <property type="term" value="F:metal ion binding"/>
    <property type="evidence" value="ECO:0007669"/>
    <property type="project" value="UniProtKB-KW"/>
</dbReference>
<evidence type="ECO:0000256" key="5">
    <source>
        <dbReference type="ARBA" id="ARBA00022801"/>
    </source>
</evidence>
<dbReference type="GO" id="GO:0006154">
    <property type="term" value="P:adenosine catabolic process"/>
    <property type="evidence" value="ECO:0007669"/>
    <property type="project" value="TreeGrafter"/>
</dbReference>
<reference evidence="10" key="1">
    <citation type="submission" date="2011-06" db="EMBL/GenBank/DDBJ databases">
        <authorList>
            <consortium name="US DOE Joint Genome Institute (JGI-PGF)"/>
            <person name="Lucas S."/>
            <person name="Han J."/>
            <person name="Lapidus A."/>
            <person name="Cheng J.-F."/>
            <person name="Goodwin L."/>
            <person name="Pitluck S."/>
            <person name="Peters L."/>
            <person name="Land M.L."/>
            <person name="Hauser L."/>
            <person name="Vogl K."/>
            <person name="Liu Z."/>
            <person name="Overmann J."/>
            <person name="Frigaard N.-U."/>
            <person name="Bryant D.A."/>
            <person name="Woyke T.J."/>
        </authorList>
    </citation>
    <scope>NUCLEOTIDE SEQUENCE [LARGE SCALE GENOMIC DNA]</scope>
    <source>
        <strain evidence="10">970</strain>
    </source>
</reference>
<gene>
    <name evidence="9" type="ORF">Thi970DRAFT_01722</name>
</gene>
<evidence type="ECO:0000256" key="1">
    <source>
        <dbReference type="ARBA" id="ARBA00001947"/>
    </source>
</evidence>
<dbReference type="PANTHER" id="PTHR11409">
    <property type="entry name" value="ADENOSINE DEAMINASE"/>
    <property type="match status" value="1"/>
</dbReference>
<evidence type="ECO:0000259" key="7">
    <source>
        <dbReference type="Pfam" id="PF00962"/>
    </source>
</evidence>
<dbReference type="InterPro" id="IPR019092">
    <property type="entry name" value="SSO2081-like_dom"/>
</dbReference>
<dbReference type="STRING" id="631362.Thi970DRAFT_01722"/>
<evidence type="ECO:0000256" key="4">
    <source>
        <dbReference type="ARBA" id="ARBA00022723"/>
    </source>
</evidence>
<organism evidence="9 10">
    <name type="scientific">Thiorhodovibrio frisius</name>
    <dbReference type="NCBI Taxonomy" id="631362"/>
    <lineage>
        <taxon>Bacteria</taxon>
        <taxon>Pseudomonadati</taxon>
        <taxon>Pseudomonadota</taxon>
        <taxon>Gammaproteobacteria</taxon>
        <taxon>Chromatiales</taxon>
        <taxon>Chromatiaceae</taxon>
        <taxon>Thiorhodovibrio</taxon>
    </lineage>
</organism>
<dbReference type="Gene3D" id="3.20.20.140">
    <property type="entry name" value="Metal-dependent hydrolases"/>
    <property type="match status" value="1"/>
</dbReference>
<evidence type="ECO:0000313" key="10">
    <source>
        <dbReference type="Proteomes" id="UP000002964"/>
    </source>
</evidence>
<comment type="cofactor">
    <cofactor evidence="1">
        <name>Zn(2+)</name>
        <dbReference type="ChEBI" id="CHEBI:29105"/>
    </cofactor>
</comment>
<keyword evidence="4" id="KW-0479">Metal-binding</keyword>